<organism evidence="6">
    <name type="scientific">viral metagenome</name>
    <dbReference type="NCBI Taxonomy" id="1070528"/>
    <lineage>
        <taxon>unclassified sequences</taxon>
        <taxon>metagenomes</taxon>
        <taxon>organismal metagenomes</taxon>
    </lineage>
</organism>
<keyword evidence="2" id="KW-0328">Glycosyltransferase</keyword>
<name>A0A6M3L170_9ZZZZ</name>
<accession>A0A6M3L170</accession>
<dbReference type="SUPFAM" id="SSF53448">
    <property type="entry name" value="Nucleotide-diphospho-sugar transferases"/>
    <property type="match status" value="1"/>
</dbReference>
<reference evidence="6" key="1">
    <citation type="submission" date="2020-03" db="EMBL/GenBank/DDBJ databases">
        <title>The deep terrestrial virosphere.</title>
        <authorList>
            <person name="Holmfeldt K."/>
            <person name="Nilsson E."/>
            <person name="Simone D."/>
            <person name="Lopez-Fernandez M."/>
            <person name="Wu X."/>
            <person name="de Brujin I."/>
            <person name="Lundin D."/>
            <person name="Andersson A."/>
            <person name="Bertilsson S."/>
            <person name="Dopson M."/>
        </authorList>
    </citation>
    <scope>NUCLEOTIDE SEQUENCE</scope>
    <source>
        <strain evidence="6">MM415B02827</strain>
    </source>
</reference>
<evidence type="ECO:0000259" key="4">
    <source>
        <dbReference type="Pfam" id="PF00535"/>
    </source>
</evidence>
<dbReference type="Gene3D" id="3.40.50.150">
    <property type="entry name" value="Vaccinia Virus protein VP39"/>
    <property type="match status" value="1"/>
</dbReference>
<dbReference type="Pfam" id="PF00535">
    <property type="entry name" value="Glycos_transf_2"/>
    <property type="match status" value="1"/>
</dbReference>
<dbReference type="Pfam" id="PF08241">
    <property type="entry name" value="Methyltransf_11"/>
    <property type="match status" value="1"/>
</dbReference>
<evidence type="ECO:0000259" key="5">
    <source>
        <dbReference type="Pfam" id="PF08241"/>
    </source>
</evidence>
<dbReference type="PANTHER" id="PTHR43179">
    <property type="entry name" value="RHAMNOSYLTRANSFERASE WBBL"/>
    <property type="match status" value="1"/>
</dbReference>
<comment type="similarity">
    <text evidence="1">Belongs to the glycosyltransferase 2 family.</text>
</comment>
<evidence type="ECO:0000256" key="2">
    <source>
        <dbReference type="ARBA" id="ARBA00022676"/>
    </source>
</evidence>
<dbReference type="CDD" id="cd02440">
    <property type="entry name" value="AdoMet_MTases"/>
    <property type="match status" value="1"/>
</dbReference>
<keyword evidence="6" id="KW-0489">Methyltransferase</keyword>
<dbReference type="InterPro" id="IPR001173">
    <property type="entry name" value="Glyco_trans_2-like"/>
</dbReference>
<gene>
    <name evidence="6" type="ORF">MM415B02827_0009</name>
</gene>
<feature type="domain" description="Glycosyltransferase 2-like" evidence="4">
    <location>
        <begin position="6"/>
        <end position="111"/>
    </location>
</feature>
<dbReference type="PROSITE" id="PS51257">
    <property type="entry name" value="PROKAR_LIPOPROTEIN"/>
    <property type="match status" value="1"/>
</dbReference>
<dbReference type="InterPro" id="IPR029063">
    <property type="entry name" value="SAM-dependent_MTases_sf"/>
</dbReference>
<dbReference type="GO" id="GO:0016757">
    <property type="term" value="F:glycosyltransferase activity"/>
    <property type="evidence" value="ECO:0007669"/>
    <property type="project" value="UniProtKB-KW"/>
</dbReference>
<feature type="domain" description="Methyltransferase type 11" evidence="5">
    <location>
        <begin position="309"/>
        <end position="357"/>
    </location>
</feature>
<dbReference type="GO" id="GO:0032259">
    <property type="term" value="P:methylation"/>
    <property type="evidence" value="ECO:0007669"/>
    <property type="project" value="UniProtKB-KW"/>
</dbReference>
<evidence type="ECO:0000256" key="3">
    <source>
        <dbReference type="ARBA" id="ARBA00022679"/>
    </source>
</evidence>
<dbReference type="GO" id="GO:0008757">
    <property type="term" value="F:S-adenosylmethionine-dependent methyltransferase activity"/>
    <property type="evidence" value="ECO:0007669"/>
    <property type="project" value="InterPro"/>
</dbReference>
<proteinExistence type="inferred from homology"/>
<keyword evidence="3 6" id="KW-0808">Transferase</keyword>
<dbReference type="InterPro" id="IPR013216">
    <property type="entry name" value="Methyltransf_11"/>
</dbReference>
<evidence type="ECO:0000313" key="6">
    <source>
        <dbReference type="EMBL" id="QJA88099.1"/>
    </source>
</evidence>
<protein>
    <submittedName>
        <fullName evidence="6">Putative methyltransferase</fullName>
    </submittedName>
</protein>
<dbReference type="Gene3D" id="3.90.550.10">
    <property type="entry name" value="Spore Coat Polysaccharide Biosynthesis Protein SpsA, Chain A"/>
    <property type="match status" value="1"/>
</dbReference>
<dbReference type="SUPFAM" id="SSF53335">
    <property type="entry name" value="S-adenosyl-L-methionine-dependent methyltransferases"/>
    <property type="match status" value="1"/>
</dbReference>
<dbReference type="InterPro" id="IPR029044">
    <property type="entry name" value="Nucleotide-diphossugar_trans"/>
</dbReference>
<evidence type="ECO:0000256" key="1">
    <source>
        <dbReference type="ARBA" id="ARBA00006739"/>
    </source>
</evidence>
<dbReference type="AlphaFoldDB" id="A0A6M3L170"/>
<dbReference type="PANTHER" id="PTHR43179:SF12">
    <property type="entry name" value="GALACTOFURANOSYLTRANSFERASE GLFT2"/>
    <property type="match status" value="1"/>
</dbReference>
<sequence length="417" mass="46782">MKPQLTILIPTYQNFQVLTSCLLSLIKHTEYPYKVVVLNNDASPAGRETLEQLRQTDFEHLYLHHMASNAGWMGAINKGMDFVDTPFVCMCNDDVIFIPGDKAFWRKLVRHLGGRVAAVGPSSNFVAGWQSLFQINTPPALPVKYLIGFCMVLRTEIFRDFPLDETLPGGDDFDLSMRLRQAGWELIAEKDAYLHHIGSLTGNKLYGNYWNSMEQQDQTNNALIRKHGLDLWYDTVTLEPFDRKTADADLQAALSEEDAWVAEKLQREGKGANIGCGHNYLEGLVNIDRVATGEKGTGGRKFEGAKVDLQADACEIPLPDNSFDFILARHLFEHLIDPVQALREWTRLLKPYGRLFITCPLHSADDNTILIDFEHVGAYTPEALSNLLGVMNFRVKEAKAFAIGSFGVEAFIGEKGL</sequence>
<dbReference type="EMBL" id="MT142753">
    <property type="protein sequence ID" value="QJA88099.1"/>
    <property type="molecule type" value="Genomic_DNA"/>
</dbReference>